<dbReference type="EMBL" id="JASNWA010000004">
    <property type="protein sequence ID" value="KAK3176147.1"/>
    <property type="molecule type" value="Genomic_DNA"/>
</dbReference>
<dbReference type="PANTHER" id="PTHR47203">
    <property type="match status" value="1"/>
</dbReference>
<proteinExistence type="predicted"/>
<dbReference type="Pfam" id="PF00730">
    <property type="entry name" value="HhH-GPD"/>
    <property type="match status" value="1"/>
</dbReference>
<accession>A0AAD9ZD60</accession>
<feature type="region of interest" description="Disordered" evidence="1">
    <location>
        <begin position="1"/>
        <end position="166"/>
    </location>
</feature>
<dbReference type="SUPFAM" id="SSF48150">
    <property type="entry name" value="DNA-glycosylase"/>
    <property type="match status" value="1"/>
</dbReference>
<feature type="domain" description="HhH-GPD" evidence="2">
    <location>
        <begin position="273"/>
        <end position="480"/>
    </location>
</feature>
<protein>
    <recommendedName>
        <fullName evidence="2">HhH-GPD domain-containing protein</fullName>
    </recommendedName>
</protein>
<dbReference type="AlphaFoldDB" id="A0AAD9ZD60"/>
<keyword evidence="4" id="KW-1185">Reference proteome</keyword>
<dbReference type="InterPro" id="IPR003265">
    <property type="entry name" value="HhH-GPD_domain"/>
</dbReference>
<comment type="caution">
    <text evidence="3">The sequence shown here is derived from an EMBL/GenBank/DDBJ whole genome shotgun (WGS) entry which is preliminary data.</text>
</comment>
<dbReference type="InterPro" id="IPR023170">
    <property type="entry name" value="HhH_base_excis_C"/>
</dbReference>
<dbReference type="CDD" id="cd00056">
    <property type="entry name" value="ENDO3c"/>
    <property type="match status" value="1"/>
</dbReference>
<organism evidence="3 4">
    <name type="scientific">Lepraria neglecta</name>
    <dbReference type="NCBI Taxonomy" id="209136"/>
    <lineage>
        <taxon>Eukaryota</taxon>
        <taxon>Fungi</taxon>
        <taxon>Dikarya</taxon>
        <taxon>Ascomycota</taxon>
        <taxon>Pezizomycotina</taxon>
        <taxon>Lecanoromycetes</taxon>
        <taxon>OSLEUM clade</taxon>
        <taxon>Lecanoromycetidae</taxon>
        <taxon>Lecanorales</taxon>
        <taxon>Lecanorineae</taxon>
        <taxon>Stereocaulaceae</taxon>
        <taxon>Lepraria</taxon>
    </lineage>
</organism>
<sequence>MKSIPSQVKTTMSTRATRGSAAKAASLSSEKENSSQQLSSPPATPAPTKSKVGAKNKAPAKKQTPKQKEDATIDAPVTPKSISKPTPSAKKAGKKQTSKVEAEGAPPQPANTGRKRKRAEPAPKVEEDPDELLHNMGRRPGAKVKVEEEETGDVKPSLKKAKTAKKAEKEEQIEDAKEVIEGAKAADAVEGLTKKKAKTAKSYGLTPGKSPFPNWPHPTADEAQIVHDLLLTTIPDERKPTIVQPDTIPPPRTQIAGCGQVPSILDALIRTLLSAATTGANSGNAFQGLVKRFGLETKGLGKGSVDWNAVRLATKKSVFDAIECGGLADSKSGNIKAILDIVHSENKERRTALNKAKEAGEEFTDEKEAEYQLLQSGALTLDYYHVLSTDDALYTFIEYPGIGVKTAACVALFCMQRPSFAVDTHVFRLCKYLGWVPPDDSRGPKEKKADRNSTFSHCEVMIPDNLKYGLHQLFLNHGKNCPRCRAATGDKSAGWAEANCVIEHLVKRLGAKKGGVDTPKKTPKKGKKAVNDEGMEEVAEDEEVGENPTKAGKRKAGTSATPKKAGKKAGVVTTPKTTPKAAKGATAATKPPKSSKKVKADDEIEEEDDEEMSDLTDAPELESEYEEMDEDGLD</sequence>
<dbReference type="Gene3D" id="1.10.340.30">
    <property type="entry name" value="Hypothetical protein, domain 2"/>
    <property type="match status" value="1"/>
</dbReference>
<evidence type="ECO:0000313" key="3">
    <source>
        <dbReference type="EMBL" id="KAK3176147.1"/>
    </source>
</evidence>
<dbReference type="SMART" id="SM00478">
    <property type="entry name" value="ENDO3c"/>
    <property type="match status" value="1"/>
</dbReference>
<feature type="region of interest" description="Disordered" evidence="1">
    <location>
        <begin position="513"/>
        <end position="634"/>
    </location>
</feature>
<dbReference type="PANTHER" id="PTHR47203:SF1">
    <property type="entry name" value="HYPOTHETICAL BASE EXCISION DNA REPAIR PROTEIN (EUROFUNG)"/>
    <property type="match status" value="1"/>
</dbReference>
<evidence type="ECO:0000256" key="1">
    <source>
        <dbReference type="SAM" id="MobiDB-lite"/>
    </source>
</evidence>
<feature type="compositionally biased region" description="Polar residues" evidence="1">
    <location>
        <begin position="1"/>
        <end position="17"/>
    </location>
</feature>
<dbReference type="Gene3D" id="1.10.1670.10">
    <property type="entry name" value="Helix-hairpin-Helix base-excision DNA repair enzymes (C-terminal)"/>
    <property type="match status" value="1"/>
</dbReference>
<feature type="compositionally biased region" description="Low complexity" evidence="1">
    <location>
        <begin position="568"/>
        <end position="592"/>
    </location>
</feature>
<dbReference type="GO" id="GO:0006285">
    <property type="term" value="P:base-excision repair, AP site formation"/>
    <property type="evidence" value="ECO:0007669"/>
    <property type="project" value="UniProtKB-ARBA"/>
</dbReference>
<evidence type="ECO:0000259" key="2">
    <source>
        <dbReference type="SMART" id="SM00478"/>
    </source>
</evidence>
<feature type="compositionally biased region" description="Acidic residues" evidence="1">
    <location>
        <begin position="602"/>
        <end position="634"/>
    </location>
</feature>
<feature type="compositionally biased region" description="Low complexity" evidence="1">
    <location>
        <begin position="20"/>
        <end position="51"/>
    </location>
</feature>
<feature type="compositionally biased region" description="Basic residues" evidence="1">
    <location>
        <begin position="52"/>
        <end position="65"/>
    </location>
</feature>
<gene>
    <name evidence="3" type="ORF">OEA41_007469</name>
</gene>
<dbReference type="Proteomes" id="UP001276659">
    <property type="component" value="Unassembled WGS sequence"/>
</dbReference>
<feature type="compositionally biased region" description="Acidic residues" evidence="1">
    <location>
        <begin position="533"/>
        <end position="545"/>
    </location>
</feature>
<dbReference type="InterPro" id="IPR011257">
    <property type="entry name" value="DNA_glycosylase"/>
</dbReference>
<dbReference type="GO" id="GO:0000702">
    <property type="term" value="F:oxidized base lesion DNA N-glycosylase activity"/>
    <property type="evidence" value="ECO:0007669"/>
    <property type="project" value="UniProtKB-ARBA"/>
</dbReference>
<evidence type="ECO:0000313" key="4">
    <source>
        <dbReference type="Proteomes" id="UP001276659"/>
    </source>
</evidence>
<name>A0AAD9ZD60_9LECA</name>
<reference evidence="3" key="1">
    <citation type="submission" date="2022-11" db="EMBL/GenBank/DDBJ databases">
        <title>Chromosomal genome sequence assembly and mating type (MAT) locus characterization of the leprose asexual lichenized fungus Lepraria neglecta (Nyl.) Erichsen.</title>
        <authorList>
            <person name="Allen J.L."/>
            <person name="Pfeffer B."/>
        </authorList>
    </citation>
    <scope>NUCLEOTIDE SEQUENCE</scope>
    <source>
        <strain evidence="3">Allen 5258</strain>
    </source>
</reference>